<organism evidence="2 3">
    <name type="scientific">Orbilia oligospora</name>
    <name type="common">Nematode-trapping fungus</name>
    <name type="synonym">Arthrobotrys oligospora</name>
    <dbReference type="NCBI Taxonomy" id="2813651"/>
    <lineage>
        <taxon>Eukaryota</taxon>
        <taxon>Fungi</taxon>
        <taxon>Dikarya</taxon>
        <taxon>Ascomycota</taxon>
        <taxon>Pezizomycotina</taxon>
        <taxon>Orbiliomycetes</taxon>
        <taxon>Orbiliales</taxon>
        <taxon>Orbiliaceae</taxon>
        <taxon>Orbilia</taxon>
    </lineage>
</organism>
<sequence>MSGVARLSLSEKMVPDLSDKIQAAEKELYKRVEQLRLVTDNPSSTTPNTPDEKHVSMPISSELSGKFTQIENQTNDLLHRKIKLLIVLLRDGPVFPSILKTSSNLIPIYDKIISTVENSITLTLDACYRLHTRDLQYTPDPWWVTVGGGTSVEDSELDDQPQSQTSPNRDLESLVEALERTHLADGLVDDFETIEDLRDLSKMIEKQIGHLKYLRQVAYIFGKQPPAIYWRQLESRENGVFLDEQPKFIKEWIVEESVPEHSANVLLKIGTEEARRHQTAGLLCTSDFYHNVRCFSGKGYERAQRQIPTSVQSSFLTSSQGNAGPAQSFYRGRNMY</sequence>
<evidence type="ECO:0000256" key="1">
    <source>
        <dbReference type="SAM" id="MobiDB-lite"/>
    </source>
</evidence>
<dbReference type="Proteomes" id="UP000474640">
    <property type="component" value="Unassembled WGS sequence"/>
</dbReference>
<evidence type="ECO:0000313" key="3">
    <source>
        <dbReference type="Proteomes" id="UP000474640"/>
    </source>
</evidence>
<feature type="region of interest" description="Disordered" evidence="1">
    <location>
        <begin position="314"/>
        <end position="336"/>
    </location>
</feature>
<dbReference type="AlphaFoldDB" id="A0A7C8RFL4"/>
<reference evidence="2 3" key="1">
    <citation type="submission" date="2020-01" db="EMBL/GenBank/DDBJ databases">
        <authorList>
            <person name="Palmer J.M."/>
        </authorList>
    </citation>
    <scope>NUCLEOTIDE SEQUENCE [LARGE SCALE GENOMIC DNA]</scope>
    <source>
        <strain evidence="2 3">TWF970</strain>
    </source>
</reference>
<proteinExistence type="predicted"/>
<protein>
    <submittedName>
        <fullName evidence="2">Uncharacterized protein</fullName>
    </submittedName>
</protein>
<name>A0A7C8RFL4_ORBOL</name>
<accession>A0A7C8RFL4</accession>
<comment type="caution">
    <text evidence="2">The sequence shown here is derived from an EMBL/GenBank/DDBJ whole genome shotgun (WGS) entry which is preliminary data.</text>
</comment>
<gene>
    <name evidence="2" type="ORF">TWF970_010338</name>
</gene>
<dbReference type="EMBL" id="JAABOJ010000007">
    <property type="protein sequence ID" value="KAF3285265.1"/>
    <property type="molecule type" value="Genomic_DNA"/>
</dbReference>
<evidence type="ECO:0000313" key="2">
    <source>
        <dbReference type="EMBL" id="KAF3285265.1"/>
    </source>
</evidence>